<protein>
    <submittedName>
        <fullName evidence="1">YkgJ family cysteine cluster protein</fullName>
    </submittedName>
</protein>
<proteinExistence type="predicted"/>
<dbReference type="EMBL" id="DVIQ01000075">
    <property type="protein sequence ID" value="HIS32334.1"/>
    <property type="molecule type" value="Genomic_DNA"/>
</dbReference>
<evidence type="ECO:0000313" key="2">
    <source>
        <dbReference type="Proteomes" id="UP000823935"/>
    </source>
</evidence>
<gene>
    <name evidence="1" type="ORF">IAB44_12440</name>
</gene>
<dbReference type="Proteomes" id="UP000823935">
    <property type="component" value="Unassembled WGS sequence"/>
</dbReference>
<dbReference type="InterPro" id="IPR005358">
    <property type="entry name" value="Puta_zinc/iron-chelating_dom"/>
</dbReference>
<dbReference type="PANTHER" id="PTHR35866:SF1">
    <property type="entry name" value="YKGJ FAMILY CYSTEINE CLUSTER PROTEIN"/>
    <property type="match status" value="1"/>
</dbReference>
<dbReference type="AlphaFoldDB" id="A0A9D1EU87"/>
<dbReference type="PANTHER" id="PTHR35866">
    <property type="entry name" value="PUTATIVE-RELATED"/>
    <property type="match status" value="1"/>
</dbReference>
<reference evidence="1" key="2">
    <citation type="journal article" date="2021" name="PeerJ">
        <title>Extensive microbial diversity within the chicken gut microbiome revealed by metagenomics and culture.</title>
        <authorList>
            <person name="Gilroy R."/>
            <person name="Ravi A."/>
            <person name="Getino M."/>
            <person name="Pursley I."/>
            <person name="Horton D.L."/>
            <person name="Alikhan N.F."/>
            <person name="Baker D."/>
            <person name="Gharbi K."/>
            <person name="Hall N."/>
            <person name="Watson M."/>
            <person name="Adriaenssens E.M."/>
            <person name="Foster-Nyarko E."/>
            <person name="Jarju S."/>
            <person name="Secka A."/>
            <person name="Antonio M."/>
            <person name="Oren A."/>
            <person name="Chaudhuri R.R."/>
            <person name="La Ragione R."/>
            <person name="Hildebrand F."/>
            <person name="Pallen M.J."/>
        </authorList>
    </citation>
    <scope>NUCLEOTIDE SEQUENCE</scope>
    <source>
        <strain evidence="1">CHK190-19873</strain>
    </source>
</reference>
<accession>A0A9D1EU87</accession>
<reference evidence="1" key="1">
    <citation type="submission" date="2020-10" db="EMBL/GenBank/DDBJ databases">
        <authorList>
            <person name="Gilroy R."/>
        </authorList>
    </citation>
    <scope>NUCLEOTIDE SEQUENCE</scope>
    <source>
        <strain evidence="1">CHK190-19873</strain>
    </source>
</reference>
<name>A0A9D1EU87_9FIRM</name>
<sequence>MKRQVSLEEISDGRLYTANDLVKADCGGCQGCSACCRNMGTSAVLDPMDVFRMEQGLGMDFDALLTKGLELNVSDGLILPNLRMTGEAEACAFLNPDGRCGIHPYRPGVCRLFPLGRYYEESGFRYFLQIHECPKNRSKIKVRKWLDTPELSKYEAYIQDWHFFLERVQKAVGEEDEALRRNACLYLLKTFFRAPYDTSKDFYGQFYERLEQASGIFGA</sequence>
<comment type="caution">
    <text evidence="1">The sequence shown here is derived from an EMBL/GenBank/DDBJ whole genome shotgun (WGS) entry which is preliminary data.</text>
</comment>
<evidence type="ECO:0000313" key="1">
    <source>
        <dbReference type="EMBL" id="HIS32334.1"/>
    </source>
</evidence>
<dbReference type="Pfam" id="PF03692">
    <property type="entry name" value="CxxCxxCC"/>
    <property type="match status" value="1"/>
</dbReference>
<organism evidence="1 2">
    <name type="scientific">Candidatus Limivivens intestinipullorum</name>
    <dbReference type="NCBI Taxonomy" id="2840858"/>
    <lineage>
        <taxon>Bacteria</taxon>
        <taxon>Bacillati</taxon>
        <taxon>Bacillota</taxon>
        <taxon>Clostridia</taxon>
        <taxon>Lachnospirales</taxon>
        <taxon>Lachnospiraceae</taxon>
        <taxon>Lachnospiraceae incertae sedis</taxon>
        <taxon>Candidatus Limivivens</taxon>
    </lineage>
</organism>